<evidence type="ECO:0000256" key="5">
    <source>
        <dbReference type="ARBA" id="ARBA00023146"/>
    </source>
</evidence>
<keyword evidence="1" id="KW-0436">Ligase</keyword>
<evidence type="ECO:0000259" key="6">
    <source>
        <dbReference type="Pfam" id="PF00133"/>
    </source>
</evidence>
<dbReference type="FunCoup" id="A0A166AAC9">
    <property type="interactions" value="532"/>
</dbReference>
<dbReference type="GO" id="GO:0000049">
    <property type="term" value="F:tRNA binding"/>
    <property type="evidence" value="ECO:0007669"/>
    <property type="project" value="InterPro"/>
</dbReference>
<sequence>MAYKDTLYLPKTKFPLWTTRDNGELPYVAKTTDDLYKWQARSNTLIDARPIRSPGRPTVREGSLHMGHALNEILKDTILRFQVLNGRRVQHVPGWDCHGLPIENKALGELGDLKKDPAYGADCSRLWAASVDFGRDMSIGPKVLANTAEAHRNLRNCARFMLANLNDGAETFDPVPRSQMGLAERYLMHEIYGIQKEAHEAYLSHNFPKVVTLLVTFCNATLSAFYFNITKDTLYADSADAQPRRAALTVFEHVLRTMTAIIAPILPHLAEEIHATWKGPHSDLSVFARGWQPLSDEWDDPEVEQDMDELMEVRSLIMCLLEKARAKKLLKSSLEAHVDLVAPEMTQGNQSELLNLLEKHFDELDSLFIVSRVNLIDKADYKPPTDEQWSFTKGVGIPIVHPSRRRNLRLIDWKRLLVVVIVVERVVEPAAAVSALVWLPD</sequence>
<dbReference type="Pfam" id="PF00133">
    <property type="entry name" value="tRNA-synt_1"/>
    <property type="match status" value="1"/>
</dbReference>
<proteinExistence type="predicted"/>
<dbReference type="Proteomes" id="UP000077266">
    <property type="component" value="Unassembled WGS sequence"/>
</dbReference>
<reference evidence="8 9" key="1">
    <citation type="journal article" date="2016" name="Mol. Biol. Evol.">
        <title>Comparative Genomics of Early-Diverging Mushroom-Forming Fungi Provides Insights into the Origins of Lignocellulose Decay Capabilities.</title>
        <authorList>
            <person name="Nagy L.G."/>
            <person name="Riley R."/>
            <person name="Tritt A."/>
            <person name="Adam C."/>
            <person name="Daum C."/>
            <person name="Floudas D."/>
            <person name="Sun H."/>
            <person name="Yadav J.S."/>
            <person name="Pangilinan J."/>
            <person name="Larsson K.H."/>
            <person name="Matsuura K."/>
            <person name="Barry K."/>
            <person name="Labutti K."/>
            <person name="Kuo R."/>
            <person name="Ohm R.A."/>
            <person name="Bhattacharya S.S."/>
            <person name="Shirouzu T."/>
            <person name="Yoshinaga Y."/>
            <person name="Martin F.M."/>
            <person name="Grigoriev I.V."/>
            <person name="Hibbett D.S."/>
        </authorList>
    </citation>
    <scope>NUCLEOTIDE SEQUENCE [LARGE SCALE GENOMIC DNA]</scope>
    <source>
        <strain evidence="8 9">HHB12029</strain>
    </source>
</reference>
<evidence type="ECO:0000256" key="4">
    <source>
        <dbReference type="ARBA" id="ARBA00022917"/>
    </source>
</evidence>
<dbReference type="InterPro" id="IPR013155">
    <property type="entry name" value="M/V/L/I-tRNA-synth_anticd-bd"/>
</dbReference>
<dbReference type="PANTHER" id="PTHR42765">
    <property type="entry name" value="SOLEUCYL-TRNA SYNTHETASE"/>
    <property type="match status" value="1"/>
</dbReference>
<evidence type="ECO:0000256" key="2">
    <source>
        <dbReference type="ARBA" id="ARBA00022741"/>
    </source>
</evidence>
<dbReference type="STRING" id="1314781.A0A166AAC9"/>
<keyword evidence="2" id="KW-0547">Nucleotide-binding</keyword>
<dbReference type="GO" id="GO:0005524">
    <property type="term" value="F:ATP binding"/>
    <property type="evidence" value="ECO:0007669"/>
    <property type="project" value="UniProtKB-KW"/>
</dbReference>
<name>A0A166AAC9_EXIGL</name>
<dbReference type="OrthoDB" id="10264412at2759"/>
<dbReference type="Gene3D" id="1.10.730.20">
    <property type="match status" value="1"/>
</dbReference>
<dbReference type="InParanoid" id="A0A166AAC9"/>
<keyword evidence="9" id="KW-1185">Reference proteome</keyword>
<evidence type="ECO:0000256" key="1">
    <source>
        <dbReference type="ARBA" id="ARBA00022598"/>
    </source>
</evidence>
<evidence type="ECO:0000313" key="9">
    <source>
        <dbReference type="Proteomes" id="UP000077266"/>
    </source>
</evidence>
<dbReference type="InterPro" id="IPR002300">
    <property type="entry name" value="aa-tRNA-synth_Ia"/>
</dbReference>
<dbReference type="InterPro" id="IPR009080">
    <property type="entry name" value="tRNAsynth_Ia_anticodon-bd"/>
</dbReference>
<dbReference type="AlphaFoldDB" id="A0A166AAC9"/>
<dbReference type="EMBL" id="KV426057">
    <property type="protein sequence ID" value="KZV90049.1"/>
    <property type="molecule type" value="Genomic_DNA"/>
</dbReference>
<protein>
    <submittedName>
        <fullName evidence="8">Anticodon-binding domain of a subclass of class I aminoacyl-tRNA synthetase</fullName>
    </submittedName>
</protein>
<evidence type="ECO:0000313" key="8">
    <source>
        <dbReference type="EMBL" id="KZV90049.1"/>
    </source>
</evidence>
<dbReference type="GO" id="GO:0006428">
    <property type="term" value="P:isoleucyl-tRNA aminoacylation"/>
    <property type="evidence" value="ECO:0007669"/>
    <property type="project" value="TreeGrafter"/>
</dbReference>
<dbReference type="SUPFAM" id="SSF52374">
    <property type="entry name" value="Nucleotidylyl transferase"/>
    <property type="match status" value="1"/>
</dbReference>
<dbReference type="CDD" id="cd07960">
    <property type="entry name" value="Anticodon_Ia_Ile_BEm"/>
    <property type="match status" value="1"/>
</dbReference>
<dbReference type="GO" id="GO:0005739">
    <property type="term" value="C:mitochondrion"/>
    <property type="evidence" value="ECO:0007669"/>
    <property type="project" value="TreeGrafter"/>
</dbReference>
<feature type="domain" description="Methionyl/Valyl/Leucyl/Isoleucyl-tRNA synthetase anticodon-binding" evidence="7">
    <location>
        <begin position="184"/>
        <end position="338"/>
    </location>
</feature>
<dbReference type="SUPFAM" id="SSF47323">
    <property type="entry name" value="Anticodon-binding domain of a subclass of class I aminoacyl-tRNA synthetases"/>
    <property type="match status" value="1"/>
</dbReference>
<feature type="domain" description="Aminoacyl-tRNA synthetase class Ia" evidence="6">
    <location>
        <begin position="58"/>
        <end position="113"/>
    </location>
</feature>
<keyword evidence="3" id="KW-0067">ATP-binding</keyword>
<organism evidence="8 9">
    <name type="scientific">Exidia glandulosa HHB12029</name>
    <dbReference type="NCBI Taxonomy" id="1314781"/>
    <lineage>
        <taxon>Eukaryota</taxon>
        <taxon>Fungi</taxon>
        <taxon>Dikarya</taxon>
        <taxon>Basidiomycota</taxon>
        <taxon>Agaricomycotina</taxon>
        <taxon>Agaricomycetes</taxon>
        <taxon>Auriculariales</taxon>
        <taxon>Exidiaceae</taxon>
        <taxon>Exidia</taxon>
    </lineage>
</organism>
<dbReference type="PANTHER" id="PTHR42765:SF1">
    <property type="entry name" value="ISOLEUCINE--TRNA LIGASE, MITOCHONDRIAL"/>
    <property type="match status" value="1"/>
</dbReference>
<gene>
    <name evidence="8" type="ORF">EXIGLDRAFT_771175</name>
</gene>
<keyword evidence="4" id="KW-0648">Protein biosynthesis</keyword>
<keyword evidence="5 8" id="KW-0030">Aminoacyl-tRNA synthetase</keyword>
<dbReference type="InterPro" id="IPR033708">
    <property type="entry name" value="Anticodon_Ile_BEm"/>
</dbReference>
<dbReference type="GO" id="GO:0004822">
    <property type="term" value="F:isoleucine-tRNA ligase activity"/>
    <property type="evidence" value="ECO:0007669"/>
    <property type="project" value="TreeGrafter"/>
</dbReference>
<dbReference type="GO" id="GO:0032543">
    <property type="term" value="P:mitochondrial translation"/>
    <property type="evidence" value="ECO:0007669"/>
    <property type="project" value="TreeGrafter"/>
</dbReference>
<dbReference type="Gene3D" id="3.40.50.620">
    <property type="entry name" value="HUPs"/>
    <property type="match status" value="1"/>
</dbReference>
<evidence type="ECO:0000256" key="3">
    <source>
        <dbReference type="ARBA" id="ARBA00022840"/>
    </source>
</evidence>
<dbReference type="InterPro" id="IPR014729">
    <property type="entry name" value="Rossmann-like_a/b/a_fold"/>
</dbReference>
<dbReference type="InterPro" id="IPR050081">
    <property type="entry name" value="Ile-tRNA_ligase"/>
</dbReference>
<evidence type="ECO:0000259" key="7">
    <source>
        <dbReference type="Pfam" id="PF08264"/>
    </source>
</evidence>
<dbReference type="Pfam" id="PF08264">
    <property type="entry name" value="Anticodon_1"/>
    <property type="match status" value="1"/>
</dbReference>
<accession>A0A166AAC9</accession>